<proteinExistence type="predicted"/>
<keyword evidence="1" id="KW-1133">Transmembrane helix</keyword>
<comment type="caution">
    <text evidence="2">The sequence shown here is derived from an EMBL/GenBank/DDBJ whole genome shotgun (WGS) entry which is preliminary data.</text>
</comment>
<organism evidence="2 3">
    <name type="scientific">Salinibacillus xinjiangensis</name>
    <dbReference type="NCBI Taxonomy" id="1229268"/>
    <lineage>
        <taxon>Bacteria</taxon>
        <taxon>Bacillati</taxon>
        <taxon>Bacillota</taxon>
        <taxon>Bacilli</taxon>
        <taxon>Bacillales</taxon>
        <taxon>Bacillaceae</taxon>
        <taxon>Salinibacillus</taxon>
    </lineage>
</organism>
<keyword evidence="3" id="KW-1185">Reference proteome</keyword>
<keyword evidence="1" id="KW-0812">Transmembrane</keyword>
<keyword evidence="1" id="KW-0472">Membrane</keyword>
<dbReference type="GO" id="GO:0003676">
    <property type="term" value="F:nucleic acid binding"/>
    <property type="evidence" value="ECO:0007669"/>
    <property type="project" value="InterPro"/>
</dbReference>
<evidence type="ECO:0000313" key="3">
    <source>
        <dbReference type="Proteomes" id="UP000480185"/>
    </source>
</evidence>
<dbReference type="Pfam" id="PF06961">
    <property type="entry name" value="DUF1294"/>
    <property type="match status" value="1"/>
</dbReference>
<protein>
    <submittedName>
        <fullName evidence="2">DUF1294 domain-containing protein</fullName>
    </submittedName>
</protein>
<dbReference type="PIRSF" id="PIRSF002599">
    <property type="entry name" value="Cold_shock_A"/>
    <property type="match status" value="1"/>
</dbReference>
<feature type="transmembrane region" description="Helical" evidence="1">
    <location>
        <begin position="39"/>
        <end position="57"/>
    </location>
</feature>
<feature type="transmembrane region" description="Helical" evidence="1">
    <location>
        <begin position="69"/>
        <end position="86"/>
    </location>
</feature>
<reference evidence="2 3" key="1">
    <citation type="submission" date="2019-11" db="EMBL/GenBank/DDBJ databases">
        <authorList>
            <person name="Li J."/>
        </authorList>
    </citation>
    <scope>NUCLEOTIDE SEQUENCE [LARGE SCALE GENOMIC DNA]</scope>
    <source>
        <strain evidence="2 3">J4</strain>
    </source>
</reference>
<dbReference type="InterPro" id="IPR010718">
    <property type="entry name" value="DUF1294"/>
</dbReference>
<dbReference type="Proteomes" id="UP000480185">
    <property type="component" value="Unassembled WGS sequence"/>
</dbReference>
<gene>
    <name evidence="2" type="ORF">GH754_15315</name>
</gene>
<dbReference type="AlphaFoldDB" id="A0A6G1X9J9"/>
<sequence length="89" mass="10282">MIQWFVIYLVVINGVGFLVMGIDNRKAIKGKWRIPEKHLFFYALIGGSLGSTFGMILFRHKVKRLKFTLGFPLLIILHIALINFVLQSY</sequence>
<dbReference type="InterPro" id="IPR012156">
    <property type="entry name" value="Cold_shock_CspA"/>
</dbReference>
<evidence type="ECO:0000313" key="2">
    <source>
        <dbReference type="EMBL" id="MRG87654.1"/>
    </source>
</evidence>
<evidence type="ECO:0000256" key="1">
    <source>
        <dbReference type="SAM" id="Phobius"/>
    </source>
</evidence>
<name>A0A6G1X9J9_9BACI</name>
<feature type="transmembrane region" description="Helical" evidence="1">
    <location>
        <begin position="6"/>
        <end position="23"/>
    </location>
</feature>
<dbReference type="EMBL" id="WJNH01000011">
    <property type="protein sequence ID" value="MRG87654.1"/>
    <property type="molecule type" value="Genomic_DNA"/>
</dbReference>
<accession>A0A6G1X9J9</accession>